<keyword evidence="6" id="KW-0663">Pyridoxal phosphate</keyword>
<keyword evidence="13" id="KW-1185">Reference proteome</keyword>
<keyword evidence="7" id="KW-0408">Iron</keyword>
<evidence type="ECO:0000313" key="12">
    <source>
        <dbReference type="EMBL" id="CAH2713870.1"/>
    </source>
</evidence>
<dbReference type="PIRSF" id="PIRSF005572">
    <property type="entry name" value="NifS"/>
    <property type="match status" value="1"/>
</dbReference>
<evidence type="ECO:0000256" key="2">
    <source>
        <dbReference type="ARBA" id="ARBA00006490"/>
    </source>
</evidence>
<name>A0ABM9EMN2_9BACI</name>
<dbReference type="PANTHER" id="PTHR11601:SF34">
    <property type="entry name" value="CYSTEINE DESULFURASE"/>
    <property type="match status" value="1"/>
</dbReference>
<comment type="cofactor">
    <cofactor evidence="1 10">
        <name>pyridoxal 5'-phosphate</name>
        <dbReference type="ChEBI" id="CHEBI:597326"/>
    </cofactor>
</comment>
<evidence type="ECO:0000256" key="3">
    <source>
        <dbReference type="ARBA" id="ARBA00012239"/>
    </source>
</evidence>
<evidence type="ECO:0000256" key="1">
    <source>
        <dbReference type="ARBA" id="ARBA00001933"/>
    </source>
</evidence>
<dbReference type="EC" id="2.8.1.7" evidence="3"/>
<dbReference type="PROSITE" id="PS00595">
    <property type="entry name" value="AA_TRANSFER_CLASS_5"/>
    <property type="match status" value="1"/>
</dbReference>
<evidence type="ECO:0000259" key="11">
    <source>
        <dbReference type="Pfam" id="PF00266"/>
    </source>
</evidence>
<feature type="domain" description="Aminotransferase class V" evidence="11">
    <location>
        <begin position="23"/>
        <end position="381"/>
    </location>
</feature>
<dbReference type="Gene3D" id="1.10.260.50">
    <property type="match status" value="1"/>
</dbReference>
<comment type="caution">
    <text evidence="12">The sequence shown here is derived from an EMBL/GenBank/DDBJ whole genome shotgun (WGS) entry which is preliminary data.</text>
</comment>
<dbReference type="InterPro" id="IPR015424">
    <property type="entry name" value="PyrdxlP-dep_Trfase"/>
</dbReference>
<sequence>MINNRIMPSGYYVERNEWVMEKIYLDYNASTPLAPEVVDVMKPLLNDYYGNPSALHWSGNPVKGLLHKAREQVAELIACSPREIIFTSGGSEANNLGLKGFYFKNRNKGNHIITSKIEHPAIINPCKFLEQVGARVTYVGVDRYGRVSPEEIEKAITRETILISIMHSNNEVGTLQPINEIGEIADRYGIVFHTDASQSVGKVPVNVNDLKVDMLTIAGHKLYAPKGIGALYIREGIQLEPLIHGAGHEFGLRAGTENTLLAVGLGEACEIAHKQVGNQKIKNLTDYFWRQLKDELGEQVVLNGHPVERLPNTLNVSFVRKIGQELLFAIPDLAASTGSACHAGSIELSPVLKEMDVPEEVGMGAIRFSLGRNTTKEEIDHVVKWLIEIM</sequence>
<dbReference type="SUPFAM" id="SSF53383">
    <property type="entry name" value="PLP-dependent transferases"/>
    <property type="match status" value="1"/>
</dbReference>
<dbReference type="InterPro" id="IPR015421">
    <property type="entry name" value="PyrdxlP-dep_Trfase_major"/>
</dbReference>
<accession>A0ABM9EMN2</accession>
<dbReference type="PANTHER" id="PTHR11601">
    <property type="entry name" value="CYSTEINE DESULFURYLASE FAMILY MEMBER"/>
    <property type="match status" value="1"/>
</dbReference>
<keyword evidence="5" id="KW-0479">Metal-binding</keyword>
<dbReference type="InterPro" id="IPR000192">
    <property type="entry name" value="Aminotrans_V_dom"/>
</dbReference>
<evidence type="ECO:0000256" key="10">
    <source>
        <dbReference type="RuleBase" id="RU004504"/>
    </source>
</evidence>
<keyword evidence="8" id="KW-0411">Iron-sulfur</keyword>
<evidence type="ECO:0000256" key="4">
    <source>
        <dbReference type="ARBA" id="ARBA00022679"/>
    </source>
</evidence>
<gene>
    <name evidence="12" type="primary">iscS_1</name>
    <name evidence="12" type="ORF">BACCIP111895_01024</name>
</gene>
<keyword evidence="4 12" id="KW-0808">Transferase</keyword>
<comment type="catalytic activity">
    <reaction evidence="9">
        <text>(sulfur carrier)-H + L-cysteine = (sulfur carrier)-SH + L-alanine</text>
        <dbReference type="Rhea" id="RHEA:43892"/>
        <dbReference type="Rhea" id="RHEA-COMP:14737"/>
        <dbReference type="Rhea" id="RHEA-COMP:14739"/>
        <dbReference type="ChEBI" id="CHEBI:29917"/>
        <dbReference type="ChEBI" id="CHEBI:35235"/>
        <dbReference type="ChEBI" id="CHEBI:57972"/>
        <dbReference type="ChEBI" id="CHEBI:64428"/>
        <dbReference type="EC" id="2.8.1.7"/>
    </reaction>
</comment>
<reference evidence="12" key="1">
    <citation type="submission" date="2022-04" db="EMBL/GenBank/DDBJ databases">
        <authorList>
            <person name="Criscuolo A."/>
        </authorList>
    </citation>
    <scope>NUCLEOTIDE SEQUENCE</scope>
    <source>
        <strain evidence="12">CIP111895</strain>
    </source>
</reference>
<evidence type="ECO:0000256" key="8">
    <source>
        <dbReference type="ARBA" id="ARBA00023014"/>
    </source>
</evidence>
<protein>
    <recommendedName>
        <fullName evidence="3">cysteine desulfurase</fullName>
        <ecNumber evidence="3">2.8.1.7</ecNumber>
    </recommendedName>
</protein>
<dbReference type="Proteomes" id="UP000838308">
    <property type="component" value="Unassembled WGS sequence"/>
</dbReference>
<evidence type="ECO:0000256" key="9">
    <source>
        <dbReference type="ARBA" id="ARBA00050776"/>
    </source>
</evidence>
<evidence type="ECO:0000256" key="7">
    <source>
        <dbReference type="ARBA" id="ARBA00023004"/>
    </source>
</evidence>
<dbReference type="Gene3D" id="3.90.1150.10">
    <property type="entry name" value="Aspartate Aminotransferase, domain 1"/>
    <property type="match status" value="1"/>
</dbReference>
<dbReference type="InterPro" id="IPR015422">
    <property type="entry name" value="PyrdxlP-dep_Trfase_small"/>
</dbReference>
<evidence type="ECO:0000313" key="13">
    <source>
        <dbReference type="Proteomes" id="UP000838308"/>
    </source>
</evidence>
<comment type="similarity">
    <text evidence="2">Belongs to the class-V pyridoxal-phosphate-dependent aminotransferase family. NifS/IscS subfamily.</text>
</comment>
<proteinExistence type="inferred from homology"/>
<dbReference type="Pfam" id="PF00266">
    <property type="entry name" value="Aminotran_5"/>
    <property type="match status" value="1"/>
</dbReference>
<organism evidence="12 13">
    <name type="scientific">Neobacillus rhizosphaerae</name>
    <dbReference type="NCBI Taxonomy" id="2880965"/>
    <lineage>
        <taxon>Bacteria</taxon>
        <taxon>Bacillati</taxon>
        <taxon>Bacillota</taxon>
        <taxon>Bacilli</taxon>
        <taxon>Bacillales</taxon>
        <taxon>Bacillaceae</taxon>
        <taxon>Neobacillus</taxon>
    </lineage>
</organism>
<evidence type="ECO:0000256" key="5">
    <source>
        <dbReference type="ARBA" id="ARBA00022723"/>
    </source>
</evidence>
<dbReference type="InterPro" id="IPR020578">
    <property type="entry name" value="Aminotrans_V_PyrdxlP_BS"/>
</dbReference>
<dbReference type="InterPro" id="IPR016454">
    <property type="entry name" value="Cysteine_dSase"/>
</dbReference>
<evidence type="ECO:0000256" key="6">
    <source>
        <dbReference type="ARBA" id="ARBA00022898"/>
    </source>
</evidence>
<dbReference type="GO" id="GO:0031071">
    <property type="term" value="F:cysteine desulfurase activity"/>
    <property type="evidence" value="ECO:0007669"/>
    <property type="project" value="UniProtKB-EC"/>
</dbReference>
<dbReference type="Gene3D" id="3.40.640.10">
    <property type="entry name" value="Type I PLP-dependent aspartate aminotransferase-like (Major domain)"/>
    <property type="match status" value="1"/>
</dbReference>
<dbReference type="EMBL" id="CALBWS010000003">
    <property type="protein sequence ID" value="CAH2713870.1"/>
    <property type="molecule type" value="Genomic_DNA"/>
</dbReference>